<dbReference type="OrthoDB" id="307428at2157"/>
<keyword evidence="2" id="KW-1185">Reference proteome</keyword>
<evidence type="ECO:0000313" key="2">
    <source>
        <dbReference type="Proteomes" id="UP000198876"/>
    </source>
</evidence>
<proteinExistence type="predicted"/>
<protein>
    <submittedName>
        <fullName evidence="1">Uncharacterized protein</fullName>
    </submittedName>
</protein>
<dbReference type="AlphaFoldDB" id="A0A1I2RF23"/>
<gene>
    <name evidence="1" type="ORF">SAMN04488063_1900</name>
</gene>
<reference evidence="2" key="1">
    <citation type="submission" date="2016-10" db="EMBL/GenBank/DDBJ databases">
        <authorList>
            <person name="Varghese N."/>
            <person name="Submissions S."/>
        </authorList>
    </citation>
    <scope>NUCLEOTIDE SEQUENCE [LARGE SCALE GENOMIC DNA]</scope>
    <source>
        <strain evidence="2">CGMCC 1.7739</strain>
    </source>
</reference>
<organism evidence="1 2">
    <name type="scientific">Halopelagius inordinatus</name>
    <dbReference type="NCBI Taxonomy" id="553467"/>
    <lineage>
        <taxon>Archaea</taxon>
        <taxon>Methanobacteriati</taxon>
        <taxon>Methanobacteriota</taxon>
        <taxon>Stenosarchaea group</taxon>
        <taxon>Halobacteria</taxon>
        <taxon>Halobacteriales</taxon>
        <taxon>Haloferacaceae</taxon>
    </lineage>
</organism>
<sequence>MDDSTLQNRRRFLEGVTVGGGVLLAGCTDQFGGDTQDNVQEGTETGGGANGGANSAAAIAAVDQQAMREEQAAIREEVQSGEMNQTEAREEMSSVQQKYVGEAMDSLTATVEETDGVSAGQTYDEFGVVTVEGGAGAILGILDSDDVNALVSIADVEEQIQGQGTTTTESGA</sequence>
<dbReference type="RefSeq" id="WP_092891551.1">
    <property type="nucleotide sequence ID" value="NZ_FOOQ01000002.1"/>
</dbReference>
<dbReference type="EMBL" id="FOOQ01000002">
    <property type="protein sequence ID" value="SFG39305.1"/>
    <property type="molecule type" value="Genomic_DNA"/>
</dbReference>
<dbReference type="Proteomes" id="UP000198876">
    <property type="component" value="Unassembled WGS sequence"/>
</dbReference>
<evidence type="ECO:0000313" key="1">
    <source>
        <dbReference type="EMBL" id="SFG39305.1"/>
    </source>
</evidence>
<accession>A0A1I2RF23</accession>
<name>A0A1I2RF23_9EURY</name>